<dbReference type="PANTHER" id="PTHR12750:SF9">
    <property type="entry name" value="INOSITOL HEXAKISPHOSPHATE AND DIPHOSPHOINOSITOL-PENTAKISPHOSPHATE KINASE"/>
    <property type="match status" value="1"/>
</dbReference>
<dbReference type="Proteomes" id="UP000807025">
    <property type="component" value="Unassembled WGS sequence"/>
</dbReference>
<evidence type="ECO:0000313" key="3">
    <source>
        <dbReference type="EMBL" id="KAF9488874.1"/>
    </source>
</evidence>
<dbReference type="AlphaFoldDB" id="A0A9P6D9P2"/>
<dbReference type="SUPFAM" id="SSF53254">
    <property type="entry name" value="Phosphoglycerate mutase-like"/>
    <property type="match status" value="1"/>
</dbReference>
<dbReference type="EMBL" id="MU154693">
    <property type="protein sequence ID" value="KAF9488874.1"/>
    <property type="molecule type" value="Genomic_DNA"/>
</dbReference>
<dbReference type="GO" id="GO:0033857">
    <property type="term" value="F:5-diphosphoinositol pentakisphosphate 1-kinase activity"/>
    <property type="evidence" value="ECO:0007669"/>
    <property type="project" value="TreeGrafter"/>
</dbReference>
<evidence type="ECO:0000256" key="1">
    <source>
        <dbReference type="ARBA" id="ARBA00033696"/>
    </source>
</evidence>
<keyword evidence="4" id="KW-1185">Reference proteome</keyword>
<proteinExistence type="predicted"/>
<evidence type="ECO:0000256" key="2">
    <source>
        <dbReference type="ARBA" id="ARBA00034629"/>
    </source>
</evidence>
<gene>
    <name evidence="3" type="ORF">BDN71DRAFT_1512670</name>
</gene>
<dbReference type="OrthoDB" id="3257609at2759"/>
<dbReference type="GO" id="GO:0032958">
    <property type="term" value="P:inositol phosphate biosynthetic process"/>
    <property type="evidence" value="ECO:0007669"/>
    <property type="project" value="TreeGrafter"/>
</dbReference>
<dbReference type="InterPro" id="IPR037446">
    <property type="entry name" value="His_Pase_VIP1"/>
</dbReference>
<evidence type="ECO:0000313" key="4">
    <source>
        <dbReference type="Proteomes" id="UP000807025"/>
    </source>
</evidence>
<dbReference type="GO" id="GO:0005829">
    <property type="term" value="C:cytosol"/>
    <property type="evidence" value="ECO:0007669"/>
    <property type="project" value="TreeGrafter"/>
</dbReference>
<comment type="caution">
    <text evidence="3">The sequence shown here is derived from an EMBL/GenBank/DDBJ whole genome shotgun (WGS) entry which is preliminary data.</text>
</comment>
<dbReference type="InterPro" id="IPR029033">
    <property type="entry name" value="His_PPase_superfam"/>
</dbReference>
<sequence length="141" mass="16399">MANCSGTAATQLDLTRKLDVYKIQERWCCGDEPFLFRERWEKIFEDFCDVEQKKFDPSQVSELYDTIKYCALHHRQFLFAIFEYRATTTTGHLWACPSQIHGLLRCVKATPFGMKEGRNEVGMRFGLATPWTHSTPTCSFL</sequence>
<comment type="catalytic activity">
    <reaction evidence="2">
        <text>1D-myo-inositol hexakisphosphate + ATP = 1-diphospho-1D-myo-inositol 2,3,4,5,6-pentakisphosphate + ADP</text>
        <dbReference type="Rhea" id="RHEA:37459"/>
        <dbReference type="ChEBI" id="CHEBI:30616"/>
        <dbReference type="ChEBI" id="CHEBI:58130"/>
        <dbReference type="ChEBI" id="CHEBI:74946"/>
        <dbReference type="ChEBI" id="CHEBI:456216"/>
        <dbReference type="EC" id="2.7.4.24"/>
    </reaction>
    <physiologicalReaction direction="left-to-right" evidence="2">
        <dbReference type="Rhea" id="RHEA:37460"/>
    </physiologicalReaction>
</comment>
<organism evidence="3 4">
    <name type="scientific">Pleurotus eryngii</name>
    <name type="common">Boletus of the steppes</name>
    <dbReference type="NCBI Taxonomy" id="5323"/>
    <lineage>
        <taxon>Eukaryota</taxon>
        <taxon>Fungi</taxon>
        <taxon>Dikarya</taxon>
        <taxon>Basidiomycota</taxon>
        <taxon>Agaricomycotina</taxon>
        <taxon>Agaricomycetes</taxon>
        <taxon>Agaricomycetidae</taxon>
        <taxon>Agaricales</taxon>
        <taxon>Pleurotineae</taxon>
        <taxon>Pleurotaceae</taxon>
        <taxon>Pleurotus</taxon>
    </lineage>
</organism>
<dbReference type="GO" id="GO:0000828">
    <property type="term" value="F:inositol hexakisphosphate kinase activity"/>
    <property type="evidence" value="ECO:0007669"/>
    <property type="project" value="TreeGrafter"/>
</dbReference>
<dbReference type="PANTHER" id="PTHR12750">
    <property type="entry name" value="DIPHOSPHOINOSITOL PENTAKISPHOSPHATE KINASE"/>
    <property type="match status" value="1"/>
</dbReference>
<protein>
    <submittedName>
        <fullName evidence="3">Uncharacterized protein</fullName>
    </submittedName>
</protein>
<name>A0A9P6D9P2_PLEER</name>
<dbReference type="GO" id="GO:0006020">
    <property type="term" value="P:inositol metabolic process"/>
    <property type="evidence" value="ECO:0007669"/>
    <property type="project" value="TreeGrafter"/>
</dbReference>
<accession>A0A9P6D9P2</accession>
<reference evidence="3" key="1">
    <citation type="submission" date="2020-11" db="EMBL/GenBank/DDBJ databases">
        <authorList>
            <consortium name="DOE Joint Genome Institute"/>
            <person name="Ahrendt S."/>
            <person name="Riley R."/>
            <person name="Andreopoulos W."/>
            <person name="Labutti K."/>
            <person name="Pangilinan J."/>
            <person name="Ruiz-Duenas F.J."/>
            <person name="Barrasa J.M."/>
            <person name="Sanchez-Garcia M."/>
            <person name="Camarero S."/>
            <person name="Miyauchi S."/>
            <person name="Serrano A."/>
            <person name="Linde D."/>
            <person name="Babiker R."/>
            <person name="Drula E."/>
            <person name="Ayuso-Fernandez I."/>
            <person name="Pacheco R."/>
            <person name="Padilla G."/>
            <person name="Ferreira P."/>
            <person name="Barriuso J."/>
            <person name="Kellner H."/>
            <person name="Castanera R."/>
            <person name="Alfaro M."/>
            <person name="Ramirez L."/>
            <person name="Pisabarro A.G."/>
            <person name="Kuo A."/>
            <person name="Tritt A."/>
            <person name="Lipzen A."/>
            <person name="He G."/>
            <person name="Yan M."/>
            <person name="Ng V."/>
            <person name="Cullen D."/>
            <person name="Martin F."/>
            <person name="Rosso M.-N."/>
            <person name="Henrissat B."/>
            <person name="Hibbett D."/>
            <person name="Martinez A.T."/>
            <person name="Grigoriev I.V."/>
        </authorList>
    </citation>
    <scope>NUCLEOTIDE SEQUENCE</scope>
    <source>
        <strain evidence="3">ATCC 90797</strain>
    </source>
</reference>
<comment type="catalytic activity">
    <reaction evidence="1">
        <text>5-diphospho-1D-myo-inositol 1,2,3,4,6-pentakisphosphate + ATP + H(+) = 1,5-bis(diphospho)-1D-myo-inositol 2,3,4,6-tetrakisphosphate + ADP</text>
        <dbReference type="Rhea" id="RHEA:10276"/>
        <dbReference type="ChEBI" id="CHEBI:15378"/>
        <dbReference type="ChEBI" id="CHEBI:30616"/>
        <dbReference type="ChEBI" id="CHEBI:58628"/>
        <dbReference type="ChEBI" id="CHEBI:77983"/>
        <dbReference type="ChEBI" id="CHEBI:456216"/>
        <dbReference type="EC" id="2.7.4.24"/>
    </reaction>
    <physiologicalReaction direction="left-to-right" evidence="1">
        <dbReference type="Rhea" id="RHEA:10277"/>
    </physiologicalReaction>
</comment>